<dbReference type="Gene3D" id="3.50.30.10">
    <property type="entry name" value="Phosphohistidine domain"/>
    <property type="match status" value="1"/>
</dbReference>
<dbReference type="Gene3D" id="1.20.80.30">
    <property type="match status" value="1"/>
</dbReference>
<dbReference type="KEGG" id="mbai:MB901379_03796"/>
<dbReference type="EMBL" id="LR130759">
    <property type="protein sequence ID" value="VDM90200.1"/>
    <property type="molecule type" value="Genomic_DNA"/>
</dbReference>
<dbReference type="InterPro" id="IPR018274">
    <property type="entry name" value="PEP_util_AS"/>
</dbReference>
<name>A0A3S4BKI0_9MYCO</name>
<dbReference type="InterPro" id="IPR036637">
    <property type="entry name" value="Phosphohistidine_dom_sf"/>
</dbReference>
<dbReference type="PANTHER" id="PTHR22931">
    <property type="entry name" value="PHOSPHOENOLPYRUVATE DIKINASE-RELATED"/>
    <property type="match status" value="1"/>
</dbReference>
<keyword evidence="4" id="KW-0418">Kinase</keyword>
<dbReference type="NCBIfam" id="NF004531">
    <property type="entry name" value="PRK05878.1"/>
    <property type="match status" value="1"/>
</dbReference>
<keyword evidence="5" id="KW-1185">Reference proteome</keyword>
<evidence type="ECO:0000259" key="3">
    <source>
        <dbReference type="Pfam" id="PF01326"/>
    </source>
</evidence>
<feature type="domain" description="Pyruvate phosphate dikinase AMP/ATP-binding" evidence="3">
    <location>
        <begin position="102"/>
        <end position="281"/>
    </location>
</feature>
<dbReference type="AlphaFoldDB" id="A0A3S4BKI0"/>
<dbReference type="Gene3D" id="3.30.1490.20">
    <property type="entry name" value="ATP-grasp fold, A domain"/>
    <property type="match status" value="1"/>
</dbReference>
<accession>A0A3S4BKI0</accession>
<dbReference type="InterPro" id="IPR002192">
    <property type="entry name" value="PPDK_AMP/ATP-bd"/>
</dbReference>
<feature type="region of interest" description="Disordered" evidence="1">
    <location>
        <begin position="1"/>
        <end position="24"/>
    </location>
</feature>
<gene>
    <name evidence="4" type="primary">ppdK</name>
    <name evidence="4" type="ORF">MB901379_03796</name>
</gene>
<dbReference type="GO" id="GO:0005524">
    <property type="term" value="F:ATP binding"/>
    <property type="evidence" value="ECO:0007669"/>
    <property type="project" value="InterPro"/>
</dbReference>
<dbReference type="PROSITE" id="PS00370">
    <property type="entry name" value="PEP_ENZYMES_PHOS_SITE"/>
    <property type="match status" value="1"/>
</dbReference>
<feature type="compositionally biased region" description="Low complexity" evidence="1">
    <location>
        <begin position="10"/>
        <end position="24"/>
    </location>
</feature>
<dbReference type="SUPFAM" id="SSF52009">
    <property type="entry name" value="Phosphohistidine domain"/>
    <property type="match status" value="1"/>
</dbReference>
<dbReference type="Gene3D" id="3.30.470.20">
    <property type="entry name" value="ATP-grasp fold, B domain"/>
    <property type="match status" value="1"/>
</dbReference>
<evidence type="ECO:0000313" key="4">
    <source>
        <dbReference type="EMBL" id="VDM90200.1"/>
    </source>
</evidence>
<evidence type="ECO:0000259" key="2">
    <source>
        <dbReference type="Pfam" id="PF00391"/>
    </source>
</evidence>
<evidence type="ECO:0000256" key="1">
    <source>
        <dbReference type="SAM" id="MobiDB-lite"/>
    </source>
</evidence>
<dbReference type="SUPFAM" id="SSF56059">
    <property type="entry name" value="Glutathione synthetase ATP-binding domain-like"/>
    <property type="match status" value="1"/>
</dbReference>
<feature type="domain" description="PEP-utilising enzyme mobile" evidence="2">
    <location>
        <begin position="407"/>
        <end position="476"/>
    </location>
</feature>
<dbReference type="InterPro" id="IPR013815">
    <property type="entry name" value="ATP_grasp_subdomain_1"/>
</dbReference>
<evidence type="ECO:0000313" key="5">
    <source>
        <dbReference type="Proteomes" id="UP000269998"/>
    </source>
</evidence>
<dbReference type="InterPro" id="IPR010121">
    <property type="entry name" value="Pyruvate_phosphate_dikinase"/>
</dbReference>
<sequence>MTRVARVDSARTSTASRSGRTRNSPGVLLLNGNARCSPEVLGNKGCGIDLMRRQSLPVPSAFGIGAEVGARYLAEPGPTMDAIWDDVLDGMRWLEVETSSTFGRGAHPLLVSVRSGAAQSMPGMMDTLLNLGINDAVEAALAATSSPEFAADTHRRFTRMYRHVVAGELANGRHGTAPMPVPTDPYEQLRAGIEAVFASWHSPRAVAYRAHHRLDERSGTAVIVQAMVFGNRGTNSGAGVLCSRNPITGSAEPFGEWLPGGQGDDVVSGLVNVQPIGALRDTQPAAYAQLMAAAGRLERLAADIQEIEFTVEDGTLWLLQTRAAERSAQAAVRLALQLRREGLINDVETLRRVNPAHVEALTMPSLQPETRLTAPLLATGLAACPGVVSGRAYTDVDEALRAAERGEEVILVRGHTRPDDILGMVAARGVVTEVGGASSHAAVVSRELGRVAVVGCGNGAAAALAGKQITVDGTEGEVRAGTLKLSAWSESDTPELRELAAIARRVSPLRAHSAGEYPRLESSSDTEVRNALAAGHTDVVSGAPLVTMLTAMRAAGRDAPTR</sequence>
<proteinExistence type="predicted"/>
<dbReference type="Gene3D" id="1.10.189.10">
    <property type="entry name" value="Pyruvate Phosphate Dikinase, domain 2"/>
    <property type="match status" value="1"/>
</dbReference>
<dbReference type="PANTHER" id="PTHR22931:SF9">
    <property type="entry name" value="PYRUVATE, PHOSPHATE DIKINASE 1, CHLOROPLASTIC"/>
    <property type="match status" value="1"/>
</dbReference>
<dbReference type="Pfam" id="PF01326">
    <property type="entry name" value="PPDK_N"/>
    <property type="match status" value="1"/>
</dbReference>
<dbReference type="Proteomes" id="UP000269998">
    <property type="component" value="Chromosome"/>
</dbReference>
<dbReference type="GO" id="GO:0050242">
    <property type="term" value="F:pyruvate, phosphate dikinase activity"/>
    <property type="evidence" value="ECO:0007669"/>
    <property type="project" value="UniProtKB-EC"/>
</dbReference>
<reference evidence="5" key="1">
    <citation type="submission" date="2018-02" db="EMBL/GenBank/DDBJ databases">
        <authorList>
            <person name="Seth-Smith MB H."/>
            <person name="Seth-Smith H."/>
        </authorList>
    </citation>
    <scope>NUCLEOTIDE SEQUENCE [LARGE SCALE GENOMIC DNA]</scope>
</reference>
<keyword evidence="4" id="KW-0670">Pyruvate</keyword>
<dbReference type="Pfam" id="PF00391">
    <property type="entry name" value="PEP-utilizers"/>
    <property type="match status" value="1"/>
</dbReference>
<organism evidence="4 5">
    <name type="scientific">Mycobacterium basiliense</name>
    <dbReference type="NCBI Taxonomy" id="2094119"/>
    <lineage>
        <taxon>Bacteria</taxon>
        <taxon>Bacillati</taxon>
        <taxon>Actinomycetota</taxon>
        <taxon>Actinomycetes</taxon>
        <taxon>Mycobacteriales</taxon>
        <taxon>Mycobacteriaceae</taxon>
        <taxon>Mycobacterium</taxon>
    </lineage>
</organism>
<dbReference type="EC" id="2.7.9.1" evidence="4"/>
<keyword evidence="4" id="KW-0808">Transferase</keyword>
<dbReference type="InterPro" id="IPR008279">
    <property type="entry name" value="PEP-util_enz_mobile_dom"/>
</dbReference>
<dbReference type="GO" id="GO:0016301">
    <property type="term" value="F:kinase activity"/>
    <property type="evidence" value="ECO:0007669"/>
    <property type="project" value="UniProtKB-KW"/>
</dbReference>
<protein>
    <submittedName>
        <fullName evidence="4">Pyruvate, phosphate dikinase</fullName>
        <ecNumber evidence="4">2.7.9.1</ecNumber>
    </submittedName>
</protein>